<dbReference type="InterPro" id="IPR011889">
    <property type="entry name" value="Liste_lipo_26"/>
</dbReference>
<name>A0A1E7XEL3_9LACO</name>
<gene>
    <name evidence="4" type="ORF">LASUN_10410</name>
</gene>
<dbReference type="Pfam" id="PF03382">
    <property type="entry name" value="DUF285"/>
    <property type="match status" value="1"/>
</dbReference>
<dbReference type="InterPro" id="IPR032675">
    <property type="entry name" value="LRR_dom_sf"/>
</dbReference>
<comment type="caution">
    <text evidence="4">The sequence shown here is derived from an EMBL/GenBank/DDBJ whole genome shotgun (WGS) entry which is preliminary data.</text>
</comment>
<feature type="compositionally biased region" description="Low complexity" evidence="1">
    <location>
        <begin position="505"/>
        <end position="514"/>
    </location>
</feature>
<dbReference type="Pfam" id="PF07523">
    <property type="entry name" value="Big_3"/>
    <property type="match status" value="1"/>
</dbReference>
<dbReference type="InterPro" id="IPR022038">
    <property type="entry name" value="Ig-like_bact"/>
</dbReference>
<evidence type="ECO:0000313" key="5">
    <source>
        <dbReference type="Proteomes" id="UP000177010"/>
    </source>
</evidence>
<sequence>MNQGLKRFLGVLLTVIGIFLFFGTFAKADTSLNTMPTNNTSQMSKNDPIPQYGQSGKIGTVDWRFDGDHTLYIGPGTITSDDLPAEFAEVGDNYPWNGVPAQYIVAEWYLWKRKVTTMVIEGRLHLEGKAPVDFFGNMNNLTTIVGMENVDTSKATSMSRMFNYSRSLPSIDLSHLDSSNVTDMSMMFSTVFADSLDLSPLDTSKVTNMWGMFREAGIKHLNLNSFNTSSVTDMNSMFFYANQLVGLDVSHFDTRNVTDMGWMFGNLPQLTTLDLNNFVTPNLLTSASMFSGDYSLKSLDLSNFDTTKVTNMRDMFAIDQQSNRQSQLSKLVLGPKVNLLSDAPLPAPLGSDKWQAVDKGTITKPLGRPAYLPDDLIALYGAANSKHPTGTQTWVPGGDLPDSTTLNVHNVTIYVGDRWDPKLAFTSATDIDGNPIGLDKITVLGTVKPDVPGDYQVTYTYTYPYPYTNEKVVKNIWVHVRAKVSPKPNPTPVNPTPAPKPTPNNPNWNPSDPNHLNGTGLPNYAAVKGSAVYATKKIYMYKHGNFKKSQHIATYPKQKRINRPMFVVTGYARSHGGALRYKVRDVNHHSKTAGKRGYITANRKYVVRVYYQSVPKKKLITVINLKGVHAYKNKNLTKQVKHFKKGSHLRVKKIVKWNLTTRYQLTDGTYVTANKKLVIQGKY</sequence>
<evidence type="ECO:0000259" key="2">
    <source>
        <dbReference type="Pfam" id="PF07523"/>
    </source>
</evidence>
<reference evidence="4 5" key="1">
    <citation type="submission" date="2016-09" db="EMBL/GenBank/DDBJ databases">
        <title>Genome Sequence of Lactobacillus sunkii Strain CG01.</title>
        <authorList>
            <person name="Poehlein A."/>
            <person name="Gabris C."/>
            <person name="Bengelsdorf F.R."/>
            <person name="Duerre P."/>
            <person name="Daniel R."/>
        </authorList>
    </citation>
    <scope>NUCLEOTIDE SEQUENCE [LARGE SCALE GENOMIC DNA]</scope>
    <source>
        <strain evidence="4 5">CG_D</strain>
    </source>
</reference>
<accession>A0A1E7XEL3</accession>
<evidence type="ECO:0000313" key="4">
    <source>
        <dbReference type="EMBL" id="OFA11432.1"/>
    </source>
</evidence>
<dbReference type="InterPro" id="IPR044081">
    <property type="entry name" value="DUF5776"/>
</dbReference>
<evidence type="ECO:0000259" key="3">
    <source>
        <dbReference type="Pfam" id="PF19087"/>
    </source>
</evidence>
<protein>
    <submittedName>
        <fullName evidence="4">Bacterial Ig-like domain (Group 3)</fullName>
    </submittedName>
</protein>
<dbReference type="AlphaFoldDB" id="A0A1E7XEL3"/>
<feature type="domain" description="Ig-like" evidence="2">
    <location>
        <begin position="407"/>
        <end position="462"/>
    </location>
</feature>
<feature type="compositionally biased region" description="Pro residues" evidence="1">
    <location>
        <begin position="487"/>
        <end position="504"/>
    </location>
</feature>
<dbReference type="Pfam" id="PF19087">
    <property type="entry name" value="DUF5776"/>
    <property type="match status" value="1"/>
</dbReference>
<dbReference type="NCBIfam" id="TIGR02167">
    <property type="entry name" value="Liste_lipo_26"/>
    <property type="match status" value="5"/>
</dbReference>
<dbReference type="RefSeq" id="WP_083274431.1">
    <property type="nucleotide sequence ID" value="NZ_JAZHVW010000001.1"/>
</dbReference>
<dbReference type="STRING" id="481719.LASUN_10410"/>
<feature type="domain" description="DUF5776" evidence="3">
    <location>
        <begin position="610"/>
        <end position="678"/>
    </location>
</feature>
<organism evidence="4 5">
    <name type="scientific">Lentilactobacillus sunkii</name>
    <dbReference type="NCBI Taxonomy" id="481719"/>
    <lineage>
        <taxon>Bacteria</taxon>
        <taxon>Bacillati</taxon>
        <taxon>Bacillota</taxon>
        <taxon>Bacilli</taxon>
        <taxon>Lactobacillales</taxon>
        <taxon>Lactobacillaceae</taxon>
        <taxon>Lentilactobacillus</taxon>
    </lineage>
</organism>
<feature type="region of interest" description="Disordered" evidence="1">
    <location>
        <begin position="484"/>
        <end position="521"/>
    </location>
</feature>
<dbReference type="Proteomes" id="UP000177010">
    <property type="component" value="Unassembled WGS sequence"/>
</dbReference>
<dbReference type="Gene3D" id="3.80.10.10">
    <property type="entry name" value="Ribonuclease Inhibitor"/>
    <property type="match status" value="1"/>
</dbReference>
<dbReference type="Gene3D" id="2.60.40.10">
    <property type="entry name" value="Immunoglobulins"/>
    <property type="match status" value="1"/>
</dbReference>
<dbReference type="EMBL" id="MIQE01000010">
    <property type="protein sequence ID" value="OFA11432.1"/>
    <property type="molecule type" value="Genomic_DNA"/>
</dbReference>
<proteinExistence type="predicted"/>
<dbReference type="SUPFAM" id="SSF52058">
    <property type="entry name" value="L domain-like"/>
    <property type="match status" value="1"/>
</dbReference>
<dbReference type="InterPro" id="IPR013783">
    <property type="entry name" value="Ig-like_fold"/>
</dbReference>
<evidence type="ECO:0000256" key="1">
    <source>
        <dbReference type="SAM" id="MobiDB-lite"/>
    </source>
</evidence>
<dbReference type="InterPro" id="IPR005046">
    <property type="entry name" value="DUF285"/>
</dbReference>